<dbReference type="PANTHER" id="PTHR30404:SF0">
    <property type="entry name" value="N-ACETYLMURAMOYL-L-ALANINE AMIDASE AMIC"/>
    <property type="match status" value="1"/>
</dbReference>
<gene>
    <name evidence="4" type="ORF">E2K98_08800</name>
</gene>
<sequence length="294" mass="32601">MVKIFVDPGHGGSDPGATGTGLAEKDVTHKIATRIRDMLEDEYENATVKMSRTGDQTVSLEERTDMANAWGADFYLAVHINSGGGTGYEDYIHDLLSNNSRTAEIQRTIHKEVIKLNDLIDRGIKKANYHVLRESNMDAMLSENGFIDNTNDLAKMKDPDWINNVARGHVNGLAKALNLHKLTKTTKTTTKTASDSKKALQRPASSSSSYTKESTDSKKKTLYLPASADSWRIYPLNKDPIKKNALPDQLRPSKYGGLQYEILGETWPNVYIIQTKQLGKVQIYAGPETGAEIK</sequence>
<dbReference type="RefSeq" id="WP_133333883.1">
    <property type="nucleotide sequence ID" value="NZ_SMYO01000004.1"/>
</dbReference>
<comment type="caution">
    <text evidence="4">The sequence shown here is derived from an EMBL/GenBank/DDBJ whole genome shotgun (WGS) entry which is preliminary data.</text>
</comment>
<accession>A0A4R5VU51</accession>
<dbReference type="GO" id="GO:0030288">
    <property type="term" value="C:outer membrane-bounded periplasmic space"/>
    <property type="evidence" value="ECO:0007669"/>
    <property type="project" value="TreeGrafter"/>
</dbReference>
<evidence type="ECO:0000256" key="2">
    <source>
        <dbReference type="SAM" id="MobiDB-lite"/>
    </source>
</evidence>
<dbReference type="GO" id="GO:0008745">
    <property type="term" value="F:N-acetylmuramoyl-L-alanine amidase activity"/>
    <property type="evidence" value="ECO:0007669"/>
    <property type="project" value="InterPro"/>
</dbReference>
<dbReference type="EMBL" id="SMYO01000004">
    <property type="protein sequence ID" value="TDK62153.1"/>
    <property type="molecule type" value="Genomic_DNA"/>
</dbReference>
<protein>
    <submittedName>
        <fullName evidence="4">N-acetylmuramoyl-L-alanine amidase</fullName>
    </submittedName>
</protein>
<dbReference type="CDD" id="cd02696">
    <property type="entry name" value="MurNAc-LAA"/>
    <property type="match status" value="1"/>
</dbReference>
<evidence type="ECO:0000259" key="3">
    <source>
        <dbReference type="SMART" id="SM00646"/>
    </source>
</evidence>
<dbReference type="Pfam" id="PF01520">
    <property type="entry name" value="Amidase_3"/>
    <property type="match status" value="1"/>
</dbReference>
<evidence type="ECO:0000313" key="5">
    <source>
        <dbReference type="Proteomes" id="UP000295132"/>
    </source>
</evidence>
<dbReference type="PANTHER" id="PTHR30404">
    <property type="entry name" value="N-ACETYLMURAMOYL-L-ALANINE AMIDASE"/>
    <property type="match status" value="1"/>
</dbReference>
<keyword evidence="1" id="KW-0378">Hydrolase</keyword>
<dbReference type="Proteomes" id="UP000295132">
    <property type="component" value="Unassembled WGS sequence"/>
</dbReference>
<name>A0A4R5VU51_9BACI</name>
<feature type="region of interest" description="Disordered" evidence="2">
    <location>
        <begin position="1"/>
        <end position="22"/>
    </location>
</feature>
<dbReference type="InterPro" id="IPR050695">
    <property type="entry name" value="N-acetylmuramoyl_amidase_3"/>
</dbReference>
<dbReference type="SMART" id="SM00646">
    <property type="entry name" value="Ami_3"/>
    <property type="match status" value="1"/>
</dbReference>
<proteinExistence type="predicted"/>
<feature type="domain" description="MurNAc-LAA" evidence="3">
    <location>
        <begin position="64"/>
        <end position="174"/>
    </location>
</feature>
<dbReference type="InterPro" id="IPR002508">
    <property type="entry name" value="MurNAc-LAA_cat"/>
</dbReference>
<dbReference type="AlphaFoldDB" id="A0A4R5VU51"/>
<evidence type="ECO:0000313" key="4">
    <source>
        <dbReference type="EMBL" id="TDK62153.1"/>
    </source>
</evidence>
<feature type="region of interest" description="Disordered" evidence="2">
    <location>
        <begin position="186"/>
        <end position="216"/>
    </location>
</feature>
<organism evidence="4 5">
    <name type="scientific">Bacillus salipaludis</name>
    <dbReference type="NCBI Taxonomy" id="2547811"/>
    <lineage>
        <taxon>Bacteria</taxon>
        <taxon>Bacillati</taxon>
        <taxon>Bacillota</taxon>
        <taxon>Bacilli</taxon>
        <taxon>Bacillales</taxon>
        <taxon>Bacillaceae</taxon>
        <taxon>Bacillus</taxon>
    </lineage>
</organism>
<reference evidence="4 5" key="1">
    <citation type="submission" date="2019-03" db="EMBL/GenBank/DDBJ databases">
        <title>Bacillus niacini sp. nov. a Nicotinate-Metabolizing Mesophile Isolated from Soil.</title>
        <authorList>
            <person name="Zhang G."/>
        </authorList>
    </citation>
    <scope>NUCLEOTIDE SEQUENCE [LARGE SCALE GENOMIC DNA]</scope>
    <source>
        <strain evidence="4 5">WN066</strain>
    </source>
</reference>
<evidence type="ECO:0000256" key="1">
    <source>
        <dbReference type="ARBA" id="ARBA00022801"/>
    </source>
</evidence>
<dbReference type="Gene3D" id="3.40.630.40">
    <property type="entry name" value="Zn-dependent exopeptidases"/>
    <property type="match status" value="1"/>
</dbReference>
<dbReference type="GO" id="GO:0009253">
    <property type="term" value="P:peptidoglycan catabolic process"/>
    <property type="evidence" value="ECO:0007669"/>
    <property type="project" value="InterPro"/>
</dbReference>
<dbReference type="SUPFAM" id="SSF53187">
    <property type="entry name" value="Zn-dependent exopeptidases"/>
    <property type="match status" value="1"/>
</dbReference>